<comment type="caution">
    <text evidence="1">The sequence shown here is derived from an EMBL/GenBank/DDBJ whole genome shotgun (WGS) entry which is preliminary data.</text>
</comment>
<dbReference type="EMBL" id="JAHRIP010069998">
    <property type="protein sequence ID" value="MEQ2308832.1"/>
    <property type="molecule type" value="Genomic_DNA"/>
</dbReference>
<dbReference type="Proteomes" id="UP001469553">
    <property type="component" value="Unassembled WGS sequence"/>
</dbReference>
<organism evidence="1 2">
    <name type="scientific">Ameca splendens</name>
    <dbReference type="NCBI Taxonomy" id="208324"/>
    <lineage>
        <taxon>Eukaryota</taxon>
        <taxon>Metazoa</taxon>
        <taxon>Chordata</taxon>
        <taxon>Craniata</taxon>
        <taxon>Vertebrata</taxon>
        <taxon>Euteleostomi</taxon>
        <taxon>Actinopterygii</taxon>
        <taxon>Neopterygii</taxon>
        <taxon>Teleostei</taxon>
        <taxon>Neoteleostei</taxon>
        <taxon>Acanthomorphata</taxon>
        <taxon>Ovalentaria</taxon>
        <taxon>Atherinomorphae</taxon>
        <taxon>Cyprinodontiformes</taxon>
        <taxon>Goodeidae</taxon>
        <taxon>Ameca</taxon>
    </lineage>
</organism>
<evidence type="ECO:0000313" key="2">
    <source>
        <dbReference type="Proteomes" id="UP001469553"/>
    </source>
</evidence>
<reference evidence="1 2" key="1">
    <citation type="submission" date="2021-06" db="EMBL/GenBank/DDBJ databases">
        <authorList>
            <person name="Palmer J.M."/>
        </authorList>
    </citation>
    <scope>NUCLEOTIDE SEQUENCE [LARGE SCALE GENOMIC DNA]</scope>
    <source>
        <strain evidence="1 2">AS_MEX2019</strain>
        <tissue evidence="1">Muscle</tissue>
    </source>
</reference>
<name>A0ABV0ZRF3_9TELE</name>
<evidence type="ECO:0000313" key="1">
    <source>
        <dbReference type="EMBL" id="MEQ2308832.1"/>
    </source>
</evidence>
<accession>A0ABV0ZRF3</accession>
<sequence>MQKHDRGLCSHHSFSLCTPQTSSTRQTPVICKNTQMILQSWGVSEMDKKLSTWSWWTAFCRNNHLEQETIVYFKRNGNRSNTISIMGEEVKSDCPLMHSLVGILSHRPTILIKELHRSARISEAIM</sequence>
<keyword evidence="2" id="KW-1185">Reference proteome</keyword>
<gene>
    <name evidence="1" type="ORF">AMECASPLE_032315</name>
</gene>
<protein>
    <submittedName>
        <fullName evidence="1">Uncharacterized protein</fullName>
    </submittedName>
</protein>
<proteinExistence type="predicted"/>